<dbReference type="GO" id="GO:0003676">
    <property type="term" value="F:nucleic acid binding"/>
    <property type="evidence" value="ECO:0007669"/>
    <property type="project" value="InterPro"/>
</dbReference>
<dbReference type="EMBL" id="AGNL01003291">
    <property type="protein sequence ID" value="EJK74880.1"/>
    <property type="molecule type" value="Genomic_DNA"/>
</dbReference>
<dbReference type="PROSITE" id="PS50158">
    <property type="entry name" value="ZF_CCHC"/>
    <property type="match status" value="1"/>
</dbReference>
<feature type="region of interest" description="Disordered" evidence="2">
    <location>
        <begin position="251"/>
        <end position="278"/>
    </location>
</feature>
<keyword evidence="1" id="KW-0863">Zinc-finger</keyword>
<proteinExistence type="predicted"/>
<feature type="compositionally biased region" description="Low complexity" evidence="2">
    <location>
        <begin position="167"/>
        <end position="178"/>
    </location>
</feature>
<evidence type="ECO:0000313" key="4">
    <source>
        <dbReference type="EMBL" id="EJK74880.1"/>
    </source>
</evidence>
<keyword evidence="5" id="KW-1185">Reference proteome</keyword>
<reference evidence="4 5" key="1">
    <citation type="journal article" date="2012" name="Genome Biol.">
        <title>Genome and low-iron response of an oceanic diatom adapted to chronic iron limitation.</title>
        <authorList>
            <person name="Lommer M."/>
            <person name="Specht M."/>
            <person name="Roy A.S."/>
            <person name="Kraemer L."/>
            <person name="Andreson R."/>
            <person name="Gutowska M.A."/>
            <person name="Wolf J."/>
            <person name="Bergner S.V."/>
            <person name="Schilhabel M.B."/>
            <person name="Klostermeier U.C."/>
            <person name="Beiko R.G."/>
            <person name="Rosenstiel P."/>
            <person name="Hippler M."/>
            <person name="Laroche J."/>
        </authorList>
    </citation>
    <scope>NUCLEOTIDE SEQUENCE [LARGE SCALE GENOMIC DNA]</scope>
    <source>
        <strain evidence="4 5">CCMP1005</strain>
    </source>
</reference>
<keyword evidence="1" id="KW-0479">Metal-binding</keyword>
<protein>
    <recommendedName>
        <fullName evidence="3">CCHC-type domain-containing protein</fullName>
    </recommendedName>
</protein>
<feature type="region of interest" description="Disordered" evidence="2">
    <location>
        <begin position="143"/>
        <end position="178"/>
    </location>
</feature>
<sequence>MPSLAIDTPAASPEIVRRPFPRPATSRNEEVIFLTEALPTPILQLWHTVKDFEGLFREGGLNLPANVVKNAFKSIQDGARGWAKDRFSTKTYYCPDGNNKTFNCPRWQLKNQRIETHIEEGYFENFELNFLKEYLVSSGDQDEKTAAGDLSTSLAGDEAARGTGEQGNASTAGAPSTSTAGTTLLEALQHASAPGAHPTSTGDRGPATGEQVNEGGRSSTAQPGAGWANGEFHRACSDPGCSVDHSRDAIVVDTPSPHQPKSRQADRPTRPVTEDGMSIRKAKGSIAYLPIANKTPKGEAIGLCFAQLGLQSQCIQIGEEHARQCKEGRLYIEADGRMHRGFQVEEIHRCNVCSFRRKVKYASSAAVSTSKRKRGAAPDHLGERIIHAAHGAGVNSTQVGELLDQAGVVRLSDTGIQGITKRRKAIVKEVAEEQLKQNRIDHNNAVRALHGTTRDVYFTDTWGITHTFTAGPLSSDGAGETRAYQHRITGKQHCTVVFSVLIDKPLAIKHHQISTQDITAEDLEHPGVCSRNTTLSPAQAEEPALEELGEYLLIDPATGKFRPDDEAILALELVTDGDTKGAKRFMAKQAELVPVFAGKAEQFPDLGHFIKAISTAFHKLKENNSDLRGKELLESVRIKVMCSDVAREIRQYGSKRKELDLSAPDHEEKLDELRKGAIKGVGSVIPHHCGDHSKCNLDCKYRQIENEYIEKFSKDPPGRPRPEQRGRQILAMYEIQIKSDYSKVARFKGKVMSMGEKGQGKIYNEITKRLNEKNIDRVAEAFSSISSAGKKSDNRFEDQLQQRAGIQDTYLRQVQVVKTIKKKRKKREHDEKQQTKERRKCSQLTKLKDGEKSLKCKGRHMSNKLDAMDNCKISIEQPQKKKAAQKRRKCSNCGEYGHTKAQCGYPAGMAPKKPKAKGKRQTKKDKEREEMMNTFANSDFLLD</sequence>
<feature type="compositionally biased region" description="Basic residues" evidence="2">
    <location>
        <begin position="912"/>
        <end position="923"/>
    </location>
</feature>
<organism evidence="4 5">
    <name type="scientific">Thalassiosira oceanica</name>
    <name type="common">Marine diatom</name>
    <dbReference type="NCBI Taxonomy" id="159749"/>
    <lineage>
        <taxon>Eukaryota</taxon>
        <taxon>Sar</taxon>
        <taxon>Stramenopiles</taxon>
        <taxon>Ochrophyta</taxon>
        <taxon>Bacillariophyta</taxon>
        <taxon>Coscinodiscophyceae</taxon>
        <taxon>Thalassiosirophycidae</taxon>
        <taxon>Thalassiosirales</taxon>
        <taxon>Thalassiosiraceae</taxon>
        <taxon>Thalassiosira</taxon>
    </lineage>
</organism>
<evidence type="ECO:0000313" key="5">
    <source>
        <dbReference type="Proteomes" id="UP000266841"/>
    </source>
</evidence>
<feature type="domain" description="CCHC-type" evidence="3">
    <location>
        <begin position="888"/>
        <end position="903"/>
    </location>
</feature>
<dbReference type="GO" id="GO:0008270">
    <property type="term" value="F:zinc ion binding"/>
    <property type="evidence" value="ECO:0007669"/>
    <property type="project" value="UniProtKB-KW"/>
</dbReference>
<evidence type="ECO:0000259" key="3">
    <source>
        <dbReference type="PROSITE" id="PS50158"/>
    </source>
</evidence>
<evidence type="ECO:0000256" key="2">
    <source>
        <dbReference type="SAM" id="MobiDB-lite"/>
    </source>
</evidence>
<feature type="region of interest" description="Disordered" evidence="2">
    <location>
        <begin position="903"/>
        <end position="943"/>
    </location>
</feature>
<dbReference type="InterPro" id="IPR001878">
    <property type="entry name" value="Znf_CCHC"/>
</dbReference>
<evidence type="ECO:0000256" key="1">
    <source>
        <dbReference type="PROSITE-ProRule" id="PRU00047"/>
    </source>
</evidence>
<feature type="region of interest" description="Disordered" evidence="2">
    <location>
        <begin position="820"/>
        <end position="841"/>
    </location>
</feature>
<feature type="region of interest" description="Disordered" evidence="2">
    <location>
        <begin position="191"/>
        <end position="231"/>
    </location>
</feature>
<dbReference type="Proteomes" id="UP000266841">
    <property type="component" value="Unassembled WGS sequence"/>
</dbReference>
<keyword evidence="1" id="KW-0862">Zinc</keyword>
<gene>
    <name evidence="4" type="ORF">THAOC_03416</name>
</gene>
<dbReference type="eggNOG" id="ENOG502R11V">
    <property type="taxonomic scope" value="Eukaryota"/>
</dbReference>
<dbReference type="AlphaFoldDB" id="K0TBK0"/>
<name>K0TBK0_THAOC</name>
<feature type="compositionally biased region" description="Basic and acidic residues" evidence="2">
    <location>
        <begin position="263"/>
        <end position="273"/>
    </location>
</feature>
<comment type="caution">
    <text evidence="4">The sequence shown here is derived from an EMBL/GenBank/DDBJ whole genome shotgun (WGS) entry which is preliminary data.</text>
</comment>
<accession>K0TBK0</accession>